<gene>
    <name evidence="6" type="ordered locus">Tfu_1223</name>
</gene>
<dbReference type="SUPFAM" id="SSF51905">
    <property type="entry name" value="FAD/NAD(P)-binding domain"/>
    <property type="match status" value="1"/>
</dbReference>
<dbReference type="STRING" id="269800.Tfu_1223"/>
<dbReference type="InterPro" id="IPR050641">
    <property type="entry name" value="RIFMO-like"/>
</dbReference>
<proteinExistence type="predicted"/>
<keyword evidence="2" id="KW-0285">Flavoprotein</keyword>
<dbReference type="EMBL" id="CP000088">
    <property type="protein sequence ID" value="AAZ55261.1"/>
    <property type="molecule type" value="Genomic_DNA"/>
</dbReference>
<reference evidence="6" key="1">
    <citation type="submission" date="2005-07" db="EMBL/GenBank/DDBJ databases">
        <title>Complete sequence of Thermobifida fusca YX.</title>
        <authorList>
            <consortium name="US DOE Joint Genome Institute"/>
            <person name="Copeland A."/>
            <person name="Lucas S."/>
            <person name="Lapidus A."/>
            <person name="Barry K."/>
            <person name="Detter J.C."/>
            <person name="Glavina T."/>
            <person name="Hammon N."/>
            <person name="Israni S."/>
            <person name="Pitluck S."/>
            <person name="Di Bartolo G."/>
            <person name="Chain P."/>
            <person name="Schmutz J."/>
            <person name="Larimer F."/>
            <person name="Land M."/>
            <person name="Lykidis A."/>
            <person name="Richardson P."/>
        </authorList>
    </citation>
    <scope>NUCLEOTIDE SEQUENCE</scope>
    <source>
        <strain evidence="6">YX</strain>
    </source>
</reference>
<dbReference type="PANTHER" id="PTHR43004">
    <property type="entry name" value="TRK SYSTEM POTASSIUM UPTAKE PROTEIN"/>
    <property type="match status" value="1"/>
</dbReference>
<accession>Q47QK8</accession>
<feature type="domain" description="FAD-binding" evidence="5">
    <location>
        <begin position="4"/>
        <end position="330"/>
    </location>
</feature>
<dbReference type="AlphaFoldDB" id="Q47QK8"/>
<evidence type="ECO:0000256" key="4">
    <source>
        <dbReference type="SAM" id="MobiDB-lite"/>
    </source>
</evidence>
<dbReference type="Gene3D" id="3.50.50.60">
    <property type="entry name" value="FAD/NAD(P)-binding domain"/>
    <property type="match status" value="1"/>
</dbReference>
<dbReference type="GO" id="GO:0071949">
    <property type="term" value="F:FAD binding"/>
    <property type="evidence" value="ECO:0007669"/>
    <property type="project" value="InterPro"/>
</dbReference>
<evidence type="ECO:0000256" key="1">
    <source>
        <dbReference type="ARBA" id="ARBA00001974"/>
    </source>
</evidence>
<sequence length="471" mass="50413">MRSTQVLVVGAGPVGLALAGELRLGGAQVEVVEQRATPMTESRASTVHALSAELLDQRGLLTALGPPDPVRTGHFAGLPLDLGDVPSPRAGVWKVPQTRLEAVLTGWVHGLGAVVRRGTALRSLRQDADGVEARLEGPSGPETVRADYVVGCDGQDSTVARVGGFDLAGTGPQRHLLRADLTGVDVPTRRFERHPRGLAVSATDPSGLTRIMVHRRNWGPANDAGPPAPDDIIDAWHDVTGDDLSGARVVWADRFDDTCLHATRYRNGRILLAGDAAHRQMPVGGQALNLGLHDAFNLGWKLAAHVTGRAPDWLLDSYDEERRPEAARTLALIRAQTLLLLGGPEVEPLRTLLAELMAYPAVRRQLALRISGLHIRYGSPTPLDPAVGRRLPPDLLGPADQERLRTLLATGRGVLLDRGKAGWLLLRPDGYTAAAGTADTDPAPELARWFPADPRPVPTLTTGQEDSHGQM</sequence>
<dbReference type="PANTHER" id="PTHR43004:SF19">
    <property type="entry name" value="BINDING MONOOXYGENASE, PUTATIVE (JCVI)-RELATED"/>
    <property type="match status" value="1"/>
</dbReference>
<keyword evidence="3" id="KW-0274">FAD</keyword>
<keyword evidence="6" id="KW-0560">Oxidoreductase</keyword>
<evidence type="ECO:0000313" key="6">
    <source>
        <dbReference type="EMBL" id="AAZ55261.1"/>
    </source>
</evidence>
<dbReference type="InterPro" id="IPR002938">
    <property type="entry name" value="FAD-bd"/>
</dbReference>
<protein>
    <submittedName>
        <fullName evidence="6">Putative rifampin monooxygenase</fullName>
    </submittedName>
</protein>
<keyword evidence="6" id="KW-0503">Monooxygenase</keyword>
<dbReference type="PRINTS" id="PR00420">
    <property type="entry name" value="RNGMNOXGNASE"/>
</dbReference>
<dbReference type="InterPro" id="IPR036188">
    <property type="entry name" value="FAD/NAD-bd_sf"/>
</dbReference>
<organism evidence="6">
    <name type="scientific">Thermobifida fusca (strain YX)</name>
    <dbReference type="NCBI Taxonomy" id="269800"/>
    <lineage>
        <taxon>Bacteria</taxon>
        <taxon>Bacillati</taxon>
        <taxon>Actinomycetota</taxon>
        <taxon>Actinomycetes</taxon>
        <taxon>Streptosporangiales</taxon>
        <taxon>Nocardiopsidaceae</taxon>
        <taxon>Thermobifida</taxon>
    </lineage>
</organism>
<dbReference type="Pfam" id="PF01494">
    <property type="entry name" value="FAD_binding_3"/>
    <property type="match status" value="1"/>
</dbReference>
<dbReference type="RefSeq" id="WP_011291670.1">
    <property type="nucleotide sequence ID" value="NC_007333.1"/>
</dbReference>
<dbReference type="Gene3D" id="3.30.70.2450">
    <property type="match status" value="1"/>
</dbReference>
<name>Q47QK8_THEFY</name>
<feature type="region of interest" description="Disordered" evidence="4">
    <location>
        <begin position="448"/>
        <end position="471"/>
    </location>
</feature>
<dbReference type="KEGG" id="tfu:Tfu_1223"/>
<comment type="cofactor">
    <cofactor evidence="1">
        <name>FAD</name>
        <dbReference type="ChEBI" id="CHEBI:57692"/>
    </cofactor>
</comment>
<evidence type="ECO:0000256" key="2">
    <source>
        <dbReference type="ARBA" id="ARBA00022630"/>
    </source>
</evidence>
<evidence type="ECO:0000259" key="5">
    <source>
        <dbReference type="Pfam" id="PF01494"/>
    </source>
</evidence>
<evidence type="ECO:0000256" key="3">
    <source>
        <dbReference type="ARBA" id="ARBA00022827"/>
    </source>
</evidence>
<dbReference type="GO" id="GO:0016709">
    <property type="term" value="F:oxidoreductase activity, acting on paired donors, with incorporation or reduction of molecular oxygen, NAD(P)H as one donor, and incorporation of one atom of oxygen"/>
    <property type="evidence" value="ECO:0007669"/>
    <property type="project" value="UniProtKB-ARBA"/>
</dbReference>
<dbReference type="eggNOG" id="COG0654">
    <property type="taxonomic scope" value="Bacteria"/>
</dbReference>
<dbReference type="HOGENOM" id="CLU_009665_20_1_11"/>